<protein>
    <recommendedName>
        <fullName evidence="2">DUF4439 domain-containing protein</fullName>
    </recommendedName>
</protein>
<feature type="domain" description="DUF4439" evidence="2">
    <location>
        <begin position="230"/>
        <end position="361"/>
    </location>
</feature>
<evidence type="ECO:0000259" key="2">
    <source>
        <dbReference type="Pfam" id="PF14530"/>
    </source>
</evidence>
<accession>A0A1H4RS31</accession>
<feature type="region of interest" description="Disordered" evidence="1">
    <location>
        <begin position="349"/>
        <end position="380"/>
    </location>
</feature>
<reference evidence="3 4" key="1">
    <citation type="submission" date="2016-10" db="EMBL/GenBank/DDBJ databases">
        <authorList>
            <person name="de Groot N.N."/>
        </authorList>
    </citation>
    <scope>NUCLEOTIDE SEQUENCE [LARGE SCALE GENOMIC DNA]</scope>
    <source>
        <strain evidence="3 4">DSM 10495</strain>
    </source>
</reference>
<dbReference type="Pfam" id="PF14530">
    <property type="entry name" value="DUF4439"/>
    <property type="match status" value="1"/>
</dbReference>
<sequence>MVMKNAGKTGRTGTVLRRLGASAVVLATVLGLSAAVSQVLSPAPVDAAAQAPQAVLATSTGELAAQARALASTTAPKAAPLATTLEHQFAALTPPAPSSVRPSQHLSPSTGPTTLPQLVTAVRTSASDLLDQARRDPDGGLARLYTAAAQGRLDALGPLLPSGAPSGTDLVKPGAGAPSASCSSGASSPDADATPAPTTAATASVSGTADAGPASSASAAPTPSPRAVDATQAVLRAGRHLAYLYQVAEVRLDHEARADADRFETAVRSSGSDAAAWVRAACAQPAVPEAGYELPVTFLKAPATGLGAVEEEMANAALDLVAVSEGDLRAWAMEQYLAAGSRARHWDPTAGAGSALPGVPEAASASPYGPPSATPSSSSR</sequence>
<evidence type="ECO:0000256" key="1">
    <source>
        <dbReference type="SAM" id="MobiDB-lite"/>
    </source>
</evidence>
<dbReference type="SUPFAM" id="SSF47240">
    <property type="entry name" value="Ferritin-like"/>
    <property type="match status" value="1"/>
</dbReference>
<evidence type="ECO:0000313" key="4">
    <source>
        <dbReference type="Proteomes" id="UP000182652"/>
    </source>
</evidence>
<keyword evidence="4" id="KW-1185">Reference proteome</keyword>
<dbReference type="InterPro" id="IPR012347">
    <property type="entry name" value="Ferritin-like"/>
</dbReference>
<dbReference type="Proteomes" id="UP000182652">
    <property type="component" value="Unassembled WGS sequence"/>
</dbReference>
<dbReference type="AlphaFoldDB" id="A0A1H4RS31"/>
<dbReference type="InterPro" id="IPR029447">
    <property type="entry name" value="DUF4439"/>
</dbReference>
<feature type="region of interest" description="Disordered" evidence="1">
    <location>
        <begin position="164"/>
        <end position="227"/>
    </location>
</feature>
<organism evidence="3 4">
    <name type="scientific">Arthrobacter woluwensis</name>
    <dbReference type="NCBI Taxonomy" id="156980"/>
    <lineage>
        <taxon>Bacteria</taxon>
        <taxon>Bacillati</taxon>
        <taxon>Actinomycetota</taxon>
        <taxon>Actinomycetes</taxon>
        <taxon>Micrococcales</taxon>
        <taxon>Micrococcaceae</taxon>
        <taxon>Arthrobacter</taxon>
    </lineage>
</organism>
<dbReference type="STRING" id="156980.SAMN04489745_2635"/>
<dbReference type="InterPro" id="IPR009078">
    <property type="entry name" value="Ferritin-like_SF"/>
</dbReference>
<gene>
    <name evidence="3" type="ORF">SAMN04489745_2635</name>
</gene>
<feature type="compositionally biased region" description="Polar residues" evidence="1">
    <location>
        <begin position="100"/>
        <end position="116"/>
    </location>
</feature>
<feature type="compositionally biased region" description="Low complexity" evidence="1">
    <location>
        <begin position="173"/>
        <end position="221"/>
    </location>
</feature>
<feature type="region of interest" description="Disordered" evidence="1">
    <location>
        <begin position="93"/>
        <end position="116"/>
    </location>
</feature>
<evidence type="ECO:0000313" key="3">
    <source>
        <dbReference type="EMBL" id="SEC34618.1"/>
    </source>
</evidence>
<dbReference type="Gene3D" id="1.20.1260.10">
    <property type="match status" value="1"/>
</dbReference>
<name>A0A1H4RS31_9MICC</name>
<dbReference type="EMBL" id="FNSN01000003">
    <property type="protein sequence ID" value="SEC34618.1"/>
    <property type="molecule type" value="Genomic_DNA"/>
</dbReference>
<proteinExistence type="predicted"/>